<dbReference type="OrthoDB" id="8244198at2"/>
<evidence type="ECO:0000313" key="3">
    <source>
        <dbReference type="Proteomes" id="UP000234881"/>
    </source>
</evidence>
<dbReference type="AlphaFoldDB" id="A0A2N5XT29"/>
<gene>
    <name evidence="2" type="ORF">C0081_10215</name>
</gene>
<sequence>MFDSFVDGYRQWRNFRDTVDELSSLSNRDLADLGISRSDIPQVARESVSK</sequence>
<accession>A0A2N5XT29</accession>
<dbReference type="Pfam" id="PF06568">
    <property type="entry name" value="YjiS-like"/>
    <property type="match status" value="1"/>
</dbReference>
<comment type="caution">
    <text evidence="2">The sequence shown here is derived from an EMBL/GenBank/DDBJ whole genome shotgun (WGS) entry which is preliminary data.</text>
</comment>
<keyword evidence="3" id="KW-1185">Reference proteome</keyword>
<dbReference type="EMBL" id="PKUQ01000016">
    <property type="protein sequence ID" value="PLW77662.1"/>
    <property type="molecule type" value="Genomic_DNA"/>
</dbReference>
<name>A0A2N5XT29_9HYPH</name>
<feature type="domain" description="YjiS-like" evidence="1">
    <location>
        <begin position="8"/>
        <end position="40"/>
    </location>
</feature>
<protein>
    <submittedName>
        <fullName evidence="2">DUF1127 domain-containing protein</fullName>
    </submittedName>
</protein>
<reference evidence="2 3" key="1">
    <citation type="submission" date="2018-01" db="EMBL/GenBank/DDBJ databases">
        <title>The draft genome sequence of Cohaesibacter sp. H1304.</title>
        <authorList>
            <person name="Wang N.-N."/>
            <person name="Du Z.-J."/>
        </authorList>
    </citation>
    <scope>NUCLEOTIDE SEQUENCE [LARGE SCALE GENOMIC DNA]</scope>
    <source>
        <strain evidence="2 3">H1304</strain>
    </source>
</reference>
<evidence type="ECO:0000313" key="2">
    <source>
        <dbReference type="EMBL" id="PLW77662.1"/>
    </source>
</evidence>
<dbReference type="Proteomes" id="UP000234881">
    <property type="component" value="Unassembled WGS sequence"/>
</dbReference>
<evidence type="ECO:0000259" key="1">
    <source>
        <dbReference type="Pfam" id="PF06568"/>
    </source>
</evidence>
<proteinExistence type="predicted"/>
<dbReference type="RefSeq" id="WP_101533678.1">
    <property type="nucleotide sequence ID" value="NZ_JBFHIU010000012.1"/>
</dbReference>
<dbReference type="InterPro" id="IPR009506">
    <property type="entry name" value="YjiS-like"/>
</dbReference>
<organism evidence="2 3">
    <name type="scientific">Cohaesibacter celericrescens</name>
    <dbReference type="NCBI Taxonomy" id="2067669"/>
    <lineage>
        <taxon>Bacteria</taxon>
        <taxon>Pseudomonadati</taxon>
        <taxon>Pseudomonadota</taxon>
        <taxon>Alphaproteobacteria</taxon>
        <taxon>Hyphomicrobiales</taxon>
        <taxon>Cohaesibacteraceae</taxon>
    </lineage>
</organism>